<sequence>MGWNKITIDTLTSAEDMISYELTELGATGVEVEDHVALTEEEMKVMYVDLLPDDIAPDDGKAKISCYFDENENLEHITMQIQAMLERLRGFMDIGAGTISFDKTKEEDWVNNWKKFFKPIRLDEQIVIKPTWETLEDQTEDMIVVEIDPGTAFGTGSHETTKLCIEGMKPYIKEDTKILDVGCGSGILSIIGLKLGAGHAVLTDIDPHAISASEENFEVNHISKDQFEVYQGNVLDDKEFAASLGSKCYPVVVANILADVISPLIEIVDQFLAEDGVFVISGIIDTKEKEIADKLNAYGFDVIETRRMKDWVSMTAKMR</sequence>
<dbReference type="GO" id="GO:0005737">
    <property type="term" value="C:cytoplasm"/>
    <property type="evidence" value="ECO:0007669"/>
    <property type="project" value="UniProtKB-SubCell"/>
</dbReference>
<dbReference type="PANTHER" id="PTHR43648">
    <property type="entry name" value="ELECTRON TRANSFER FLAVOPROTEIN BETA SUBUNIT LYSINE METHYLTRANSFERASE"/>
    <property type="match status" value="1"/>
</dbReference>
<dbReference type="EC" id="2.1.1.-" evidence="6"/>
<dbReference type="InterPro" id="IPR029063">
    <property type="entry name" value="SAM-dependent_MTases_sf"/>
</dbReference>
<keyword evidence="5 6" id="KW-0949">S-adenosyl-L-methionine</keyword>
<comment type="function">
    <text evidence="6">Methylates ribosomal protein L11.</text>
</comment>
<keyword evidence="2 6" id="KW-0963">Cytoplasm</keyword>
<keyword evidence="7" id="KW-0689">Ribosomal protein</keyword>
<dbReference type="GO" id="GO:0016279">
    <property type="term" value="F:protein-lysine N-methyltransferase activity"/>
    <property type="evidence" value="ECO:0007669"/>
    <property type="project" value="RHEA"/>
</dbReference>
<dbReference type="HAMAP" id="MF_00735">
    <property type="entry name" value="Methyltr_PrmA"/>
    <property type="match status" value="1"/>
</dbReference>
<dbReference type="PIRSF" id="PIRSF000401">
    <property type="entry name" value="RPL11_MTase"/>
    <property type="match status" value="1"/>
</dbReference>
<comment type="similarity">
    <text evidence="1 6">Belongs to the methyltransferase superfamily. PrmA family.</text>
</comment>
<keyword evidence="3 6" id="KW-0489">Methyltransferase</keyword>
<dbReference type="InterPro" id="IPR050078">
    <property type="entry name" value="Ribosomal_L11_MeTrfase_PrmA"/>
</dbReference>
<evidence type="ECO:0000256" key="2">
    <source>
        <dbReference type="ARBA" id="ARBA00022490"/>
    </source>
</evidence>
<name>A0A173SCA9_ANAHA</name>
<dbReference type="Proteomes" id="UP000095598">
    <property type="component" value="Unassembled WGS sequence"/>
</dbReference>
<gene>
    <name evidence="6 7" type="primary">prmA</name>
    <name evidence="7" type="ORF">ERS852425_01155</name>
</gene>
<dbReference type="PANTHER" id="PTHR43648:SF1">
    <property type="entry name" value="ELECTRON TRANSFER FLAVOPROTEIN BETA SUBUNIT LYSINE METHYLTRANSFERASE"/>
    <property type="match status" value="1"/>
</dbReference>
<dbReference type="CDD" id="cd02440">
    <property type="entry name" value="AdoMet_MTases"/>
    <property type="match status" value="1"/>
</dbReference>
<dbReference type="Pfam" id="PF06325">
    <property type="entry name" value="PrmA"/>
    <property type="match status" value="1"/>
</dbReference>
<evidence type="ECO:0000256" key="4">
    <source>
        <dbReference type="ARBA" id="ARBA00022679"/>
    </source>
</evidence>
<dbReference type="InterPro" id="IPR004498">
    <property type="entry name" value="Ribosomal_PrmA_MeTrfase"/>
</dbReference>
<feature type="binding site" evidence="6">
    <location>
        <position position="161"/>
    </location>
    <ligand>
        <name>S-adenosyl-L-methionine</name>
        <dbReference type="ChEBI" id="CHEBI:59789"/>
    </ligand>
</feature>
<organism evidence="7 8">
    <name type="scientific">Anaerostipes hadrus</name>
    <dbReference type="NCBI Taxonomy" id="649756"/>
    <lineage>
        <taxon>Bacteria</taxon>
        <taxon>Bacillati</taxon>
        <taxon>Bacillota</taxon>
        <taxon>Clostridia</taxon>
        <taxon>Lachnospirales</taxon>
        <taxon>Lachnospiraceae</taxon>
        <taxon>Anaerostipes</taxon>
    </lineage>
</organism>
<dbReference type="Gene3D" id="3.40.50.150">
    <property type="entry name" value="Vaccinia Virus protein VP39"/>
    <property type="match status" value="1"/>
</dbReference>
<dbReference type="SUPFAM" id="SSF53335">
    <property type="entry name" value="S-adenosyl-L-methionine-dependent methyltransferases"/>
    <property type="match status" value="1"/>
</dbReference>
<proteinExistence type="inferred from homology"/>
<evidence type="ECO:0000256" key="1">
    <source>
        <dbReference type="ARBA" id="ARBA00009741"/>
    </source>
</evidence>
<feature type="binding site" evidence="6">
    <location>
        <position position="255"/>
    </location>
    <ligand>
        <name>S-adenosyl-L-methionine</name>
        <dbReference type="ChEBI" id="CHEBI:59789"/>
    </ligand>
</feature>
<accession>A0A173SCA9</accession>
<keyword evidence="7" id="KW-0687">Ribonucleoprotein</keyword>
<dbReference type="EMBL" id="CYXT01000006">
    <property type="protein sequence ID" value="CUM87359.1"/>
    <property type="molecule type" value="Genomic_DNA"/>
</dbReference>
<reference evidence="7 8" key="1">
    <citation type="submission" date="2015-09" db="EMBL/GenBank/DDBJ databases">
        <authorList>
            <consortium name="Pathogen Informatics"/>
        </authorList>
    </citation>
    <scope>NUCLEOTIDE SEQUENCE [LARGE SCALE GENOMIC DNA]</scope>
    <source>
        <strain evidence="7 8">2789STDY5608868</strain>
    </source>
</reference>
<dbReference type="NCBIfam" id="TIGR00406">
    <property type="entry name" value="prmA"/>
    <property type="match status" value="1"/>
</dbReference>
<dbReference type="AlphaFoldDB" id="A0A173SCA9"/>
<evidence type="ECO:0000313" key="8">
    <source>
        <dbReference type="Proteomes" id="UP000095598"/>
    </source>
</evidence>
<feature type="binding site" evidence="6">
    <location>
        <position position="182"/>
    </location>
    <ligand>
        <name>S-adenosyl-L-methionine</name>
        <dbReference type="ChEBI" id="CHEBI:59789"/>
    </ligand>
</feature>
<protein>
    <recommendedName>
        <fullName evidence="6">Ribosomal protein L11 methyltransferase</fullName>
        <shortName evidence="6">L11 Mtase</shortName>
        <ecNumber evidence="6">2.1.1.-</ecNumber>
    </recommendedName>
</protein>
<evidence type="ECO:0000256" key="5">
    <source>
        <dbReference type="ARBA" id="ARBA00022691"/>
    </source>
</evidence>
<evidence type="ECO:0000313" key="7">
    <source>
        <dbReference type="EMBL" id="CUM87359.1"/>
    </source>
</evidence>
<evidence type="ECO:0000256" key="6">
    <source>
        <dbReference type="HAMAP-Rule" id="MF_00735"/>
    </source>
</evidence>
<evidence type="ECO:0000256" key="3">
    <source>
        <dbReference type="ARBA" id="ARBA00022603"/>
    </source>
</evidence>
<dbReference type="GO" id="GO:0032259">
    <property type="term" value="P:methylation"/>
    <property type="evidence" value="ECO:0007669"/>
    <property type="project" value="UniProtKB-KW"/>
</dbReference>
<dbReference type="RefSeq" id="WP_055258244.1">
    <property type="nucleotide sequence ID" value="NZ_CYXT01000006.1"/>
</dbReference>
<comment type="subcellular location">
    <subcellularLocation>
        <location evidence="6">Cytoplasm</location>
    </subcellularLocation>
</comment>
<feature type="binding site" evidence="6">
    <location>
        <position position="204"/>
    </location>
    <ligand>
        <name>S-adenosyl-L-methionine</name>
        <dbReference type="ChEBI" id="CHEBI:59789"/>
    </ligand>
</feature>
<keyword evidence="4 6" id="KW-0808">Transferase</keyword>
<dbReference type="GO" id="GO:0005840">
    <property type="term" value="C:ribosome"/>
    <property type="evidence" value="ECO:0007669"/>
    <property type="project" value="UniProtKB-KW"/>
</dbReference>
<comment type="catalytic activity">
    <reaction evidence="6">
        <text>L-lysyl-[protein] + 3 S-adenosyl-L-methionine = N(6),N(6),N(6)-trimethyl-L-lysyl-[protein] + 3 S-adenosyl-L-homocysteine + 3 H(+)</text>
        <dbReference type="Rhea" id="RHEA:54192"/>
        <dbReference type="Rhea" id="RHEA-COMP:9752"/>
        <dbReference type="Rhea" id="RHEA-COMP:13826"/>
        <dbReference type="ChEBI" id="CHEBI:15378"/>
        <dbReference type="ChEBI" id="CHEBI:29969"/>
        <dbReference type="ChEBI" id="CHEBI:57856"/>
        <dbReference type="ChEBI" id="CHEBI:59789"/>
        <dbReference type="ChEBI" id="CHEBI:61961"/>
    </reaction>
</comment>